<dbReference type="AlphaFoldDB" id="A0A7J0GB57"/>
<evidence type="ECO:0000256" key="1">
    <source>
        <dbReference type="SAM" id="MobiDB-lite"/>
    </source>
</evidence>
<keyword evidence="2" id="KW-0732">Signal</keyword>
<feature type="compositionally biased region" description="Low complexity" evidence="1">
    <location>
        <begin position="161"/>
        <end position="187"/>
    </location>
</feature>
<evidence type="ECO:0000313" key="4">
    <source>
        <dbReference type="Proteomes" id="UP000585474"/>
    </source>
</evidence>
<feature type="compositionally biased region" description="Low complexity" evidence="1">
    <location>
        <begin position="87"/>
        <end position="102"/>
    </location>
</feature>
<feature type="region of interest" description="Disordered" evidence="1">
    <location>
        <begin position="122"/>
        <end position="142"/>
    </location>
</feature>
<feature type="region of interest" description="Disordered" evidence="1">
    <location>
        <begin position="85"/>
        <end position="109"/>
    </location>
</feature>
<sequence>MDSCFYFLVLHLVTSGSTLHLCRARVLKPQFLFLTLNPMAVSIIKAAHRFGYGDICGCNTHDCVSYRSALWQSFTGSESSRVRGKQQRLSLLSASQAPPSRSGSGTGQNMGRQVFEIRHRDKPGADGAAPERHTDVHGGDNERVHKRLRHQRHPPEMRLVQLRPPHQPPHLQASPLQRLPRQQRQSPPQRPHHLLPVRQHLQLPSLRLLRHLLTYVILLTRTYAIKQSKAIL</sequence>
<evidence type="ECO:0000313" key="3">
    <source>
        <dbReference type="EMBL" id="GFZ08013.1"/>
    </source>
</evidence>
<proteinExistence type="predicted"/>
<protein>
    <submittedName>
        <fullName evidence="3">Tapetum determinant 1</fullName>
    </submittedName>
</protein>
<name>A0A7J0GB57_9ERIC</name>
<feature type="signal peptide" evidence="2">
    <location>
        <begin position="1"/>
        <end position="24"/>
    </location>
</feature>
<dbReference type="EMBL" id="BJWL01000019">
    <property type="protein sequence ID" value="GFZ08013.1"/>
    <property type="molecule type" value="Genomic_DNA"/>
</dbReference>
<feature type="chain" id="PRO_5029489468" evidence="2">
    <location>
        <begin position="25"/>
        <end position="232"/>
    </location>
</feature>
<evidence type="ECO:0000256" key="2">
    <source>
        <dbReference type="SAM" id="SignalP"/>
    </source>
</evidence>
<gene>
    <name evidence="3" type="ORF">Acr_19g0009500</name>
</gene>
<keyword evidence="4" id="KW-1185">Reference proteome</keyword>
<accession>A0A7J0GB57</accession>
<dbReference type="Proteomes" id="UP000585474">
    <property type="component" value="Unassembled WGS sequence"/>
</dbReference>
<reference evidence="3 4" key="1">
    <citation type="submission" date="2019-07" db="EMBL/GenBank/DDBJ databases">
        <title>De Novo Assembly of kiwifruit Actinidia rufa.</title>
        <authorList>
            <person name="Sugita-Konishi S."/>
            <person name="Sato K."/>
            <person name="Mori E."/>
            <person name="Abe Y."/>
            <person name="Kisaki G."/>
            <person name="Hamano K."/>
            <person name="Suezawa K."/>
            <person name="Otani M."/>
            <person name="Fukuda T."/>
            <person name="Manabe T."/>
            <person name="Gomi K."/>
            <person name="Tabuchi M."/>
            <person name="Akimitsu K."/>
            <person name="Kataoka I."/>
        </authorList>
    </citation>
    <scope>NUCLEOTIDE SEQUENCE [LARGE SCALE GENOMIC DNA]</scope>
    <source>
        <strain evidence="4">cv. Fuchu</strain>
    </source>
</reference>
<comment type="caution">
    <text evidence="3">The sequence shown here is derived from an EMBL/GenBank/DDBJ whole genome shotgun (WGS) entry which is preliminary data.</text>
</comment>
<feature type="region of interest" description="Disordered" evidence="1">
    <location>
        <begin position="161"/>
        <end position="194"/>
    </location>
</feature>
<organism evidence="3 4">
    <name type="scientific">Actinidia rufa</name>
    <dbReference type="NCBI Taxonomy" id="165716"/>
    <lineage>
        <taxon>Eukaryota</taxon>
        <taxon>Viridiplantae</taxon>
        <taxon>Streptophyta</taxon>
        <taxon>Embryophyta</taxon>
        <taxon>Tracheophyta</taxon>
        <taxon>Spermatophyta</taxon>
        <taxon>Magnoliopsida</taxon>
        <taxon>eudicotyledons</taxon>
        <taxon>Gunneridae</taxon>
        <taxon>Pentapetalae</taxon>
        <taxon>asterids</taxon>
        <taxon>Ericales</taxon>
        <taxon>Actinidiaceae</taxon>
        <taxon>Actinidia</taxon>
    </lineage>
</organism>